<feature type="transmembrane region" description="Helical" evidence="1">
    <location>
        <begin position="7"/>
        <end position="27"/>
    </location>
</feature>
<evidence type="ECO:0000256" key="1">
    <source>
        <dbReference type="SAM" id="Phobius"/>
    </source>
</evidence>
<feature type="transmembrane region" description="Helical" evidence="1">
    <location>
        <begin position="47"/>
        <end position="74"/>
    </location>
</feature>
<keyword evidence="1" id="KW-0812">Transmembrane</keyword>
<feature type="transmembrane region" description="Helical" evidence="1">
    <location>
        <begin position="154"/>
        <end position="174"/>
    </location>
</feature>
<dbReference type="Gene3D" id="1.20.144.10">
    <property type="entry name" value="Phosphatidic acid phosphatase type 2/haloperoxidase"/>
    <property type="match status" value="1"/>
</dbReference>
<proteinExistence type="predicted"/>
<dbReference type="OrthoDB" id="9801622at2"/>
<evidence type="ECO:0000313" key="4">
    <source>
        <dbReference type="Proteomes" id="UP000006055"/>
    </source>
</evidence>
<dbReference type="InterPro" id="IPR000326">
    <property type="entry name" value="PAP2/HPO"/>
</dbReference>
<dbReference type="KEGG" id="dti:Desti_2257"/>
<feature type="transmembrane region" description="Helical" evidence="1">
    <location>
        <begin position="180"/>
        <end position="197"/>
    </location>
</feature>
<feature type="transmembrane region" description="Helical" evidence="1">
    <location>
        <begin position="81"/>
        <end position="102"/>
    </location>
</feature>
<gene>
    <name evidence="3" type="ordered locus">Desti_2257</name>
</gene>
<dbReference type="eggNOG" id="COG0671">
    <property type="taxonomic scope" value="Bacteria"/>
</dbReference>
<dbReference type="AlphaFoldDB" id="I4C5V7"/>
<accession>I4C5V7</accession>
<dbReference type="Proteomes" id="UP000006055">
    <property type="component" value="Chromosome"/>
</dbReference>
<reference evidence="4" key="1">
    <citation type="submission" date="2012-06" db="EMBL/GenBank/DDBJ databases">
        <title>Complete sequence of chromosome of Desulfomonile tiedjei DSM 6799.</title>
        <authorList>
            <person name="Lucas S."/>
            <person name="Copeland A."/>
            <person name="Lapidus A."/>
            <person name="Glavina del Rio T."/>
            <person name="Dalin E."/>
            <person name="Tice H."/>
            <person name="Bruce D."/>
            <person name="Goodwin L."/>
            <person name="Pitluck S."/>
            <person name="Peters L."/>
            <person name="Ovchinnikova G."/>
            <person name="Zeytun A."/>
            <person name="Lu M."/>
            <person name="Kyrpides N."/>
            <person name="Mavromatis K."/>
            <person name="Ivanova N."/>
            <person name="Brettin T."/>
            <person name="Detter J.C."/>
            <person name="Han C."/>
            <person name="Larimer F."/>
            <person name="Land M."/>
            <person name="Hauser L."/>
            <person name="Markowitz V."/>
            <person name="Cheng J.-F."/>
            <person name="Hugenholtz P."/>
            <person name="Woyke T."/>
            <person name="Wu D."/>
            <person name="Spring S."/>
            <person name="Schroeder M."/>
            <person name="Brambilla E."/>
            <person name="Klenk H.-P."/>
            <person name="Eisen J.A."/>
        </authorList>
    </citation>
    <scope>NUCLEOTIDE SEQUENCE [LARGE SCALE GENOMIC DNA]</scope>
    <source>
        <strain evidence="4">ATCC 49306 / DSM 6799 / DCB-1</strain>
    </source>
</reference>
<evidence type="ECO:0000259" key="2">
    <source>
        <dbReference type="Pfam" id="PF01569"/>
    </source>
</evidence>
<dbReference type="RefSeq" id="WP_014810091.1">
    <property type="nucleotide sequence ID" value="NC_018025.1"/>
</dbReference>
<keyword evidence="4" id="KW-1185">Reference proteome</keyword>
<dbReference type="STRING" id="706587.Desti_2257"/>
<sequence>MKTKDVVWLVLLIMAILLTICLNYYPYLPGDVSSTRLIQSLLPESKHWAQVLSSTAKSPFVFILIAITFALSWVIAGWRAALLSVASFIGLWLLGTWLGPVISQPRPSPELVQVTEASPGSAFPSIFAFNFMATVGFLAVLAGVKASGGLRWGLMVICISLLIIGGIARIALAAHWPSDVAISYLIGLLWITLLIRFI</sequence>
<keyword evidence="1" id="KW-0472">Membrane</keyword>
<protein>
    <submittedName>
        <fullName evidence="3">PAP2 superfamily protein</fullName>
    </submittedName>
</protein>
<dbReference type="SUPFAM" id="SSF48317">
    <property type="entry name" value="Acid phosphatase/Vanadium-dependent haloperoxidase"/>
    <property type="match status" value="1"/>
</dbReference>
<dbReference type="HOGENOM" id="CLU_1376241_0_0_7"/>
<feature type="transmembrane region" description="Helical" evidence="1">
    <location>
        <begin position="122"/>
        <end position="142"/>
    </location>
</feature>
<evidence type="ECO:0000313" key="3">
    <source>
        <dbReference type="EMBL" id="AFM24948.1"/>
    </source>
</evidence>
<name>I4C5V7_DESTA</name>
<organism evidence="3 4">
    <name type="scientific">Desulfomonile tiedjei (strain ATCC 49306 / DSM 6799 / DCB-1)</name>
    <dbReference type="NCBI Taxonomy" id="706587"/>
    <lineage>
        <taxon>Bacteria</taxon>
        <taxon>Pseudomonadati</taxon>
        <taxon>Thermodesulfobacteriota</taxon>
        <taxon>Desulfomonilia</taxon>
        <taxon>Desulfomonilales</taxon>
        <taxon>Desulfomonilaceae</taxon>
        <taxon>Desulfomonile</taxon>
    </lineage>
</organism>
<dbReference type="InterPro" id="IPR036938">
    <property type="entry name" value="PAP2/HPO_sf"/>
</dbReference>
<keyword evidence="1" id="KW-1133">Transmembrane helix</keyword>
<dbReference type="Pfam" id="PF01569">
    <property type="entry name" value="PAP2"/>
    <property type="match status" value="1"/>
</dbReference>
<dbReference type="EMBL" id="CP003360">
    <property type="protein sequence ID" value="AFM24948.1"/>
    <property type="molecule type" value="Genomic_DNA"/>
</dbReference>
<feature type="domain" description="Phosphatidic acid phosphatase type 2/haloperoxidase" evidence="2">
    <location>
        <begin position="88"/>
        <end position="197"/>
    </location>
</feature>